<dbReference type="InterPro" id="IPR036397">
    <property type="entry name" value="RNaseH_sf"/>
</dbReference>
<feature type="compositionally biased region" description="Pro residues" evidence="1">
    <location>
        <begin position="799"/>
        <end position="814"/>
    </location>
</feature>
<comment type="caution">
    <text evidence="3">The sequence shown here is derived from an EMBL/GenBank/DDBJ whole genome shotgun (WGS) entry which is preliminary data.</text>
</comment>
<keyword evidence="4" id="KW-1185">Reference proteome</keyword>
<feature type="region of interest" description="Disordered" evidence="1">
    <location>
        <begin position="64"/>
        <end position="91"/>
    </location>
</feature>
<evidence type="ECO:0000259" key="2">
    <source>
        <dbReference type="PROSITE" id="PS50879"/>
    </source>
</evidence>
<feature type="region of interest" description="Disordered" evidence="1">
    <location>
        <begin position="173"/>
        <end position="236"/>
    </location>
</feature>
<feature type="compositionally biased region" description="Low complexity" evidence="1">
    <location>
        <begin position="173"/>
        <end position="195"/>
    </location>
</feature>
<proteinExistence type="predicted"/>
<evidence type="ECO:0000256" key="1">
    <source>
        <dbReference type="SAM" id="MobiDB-lite"/>
    </source>
</evidence>
<dbReference type="PANTHER" id="PTHR19446">
    <property type="entry name" value="REVERSE TRANSCRIPTASES"/>
    <property type="match status" value="1"/>
</dbReference>
<dbReference type="SMART" id="SM00355">
    <property type="entry name" value="ZnF_C2H2"/>
    <property type="match status" value="2"/>
</dbReference>
<dbReference type="InterPro" id="IPR002156">
    <property type="entry name" value="RNaseH_domain"/>
</dbReference>
<dbReference type="InterPro" id="IPR013087">
    <property type="entry name" value="Znf_C2H2_type"/>
</dbReference>
<feature type="compositionally biased region" description="Low complexity" evidence="1">
    <location>
        <begin position="381"/>
        <end position="397"/>
    </location>
</feature>
<dbReference type="CDD" id="cd09279">
    <property type="entry name" value="RNase_HI_like"/>
    <property type="match status" value="1"/>
</dbReference>
<evidence type="ECO:0000313" key="3">
    <source>
        <dbReference type="EMBL" id="KAF0725529.1"/>
    </source>
</evidence>
<dbReference type="AlphaFoldDB" id="A0A6G0WDH5"/>
<sequence>MVGWFWSRKAVVLAHPWHRCHPLPEETVAQICPPLPAAVSLPSLTSSPSPCRASPSAPSCASPSAPSCASPSAPPRASLTTPSFASPSTSTRASPSALLRAVSLSNPHLSLSASNLSPPIPPMQLVDVAVPRSPADHVWRNETRASSSEAVLTSICPCTSTASSSVAAASVFSPPMPSATSAASSSPSVLRASDSLRATEATPSPEPSPGRSRLQSRSKSRRFRAPSLSLSPPSAATPIAADALDAVTPLPPSVERAVGASGLDTPTAVVYAAQQEPAPADCDVADVSTTSTTTDTASIPADATTLLPTRSLMPVVECVFRLSQRGFACSLCPPRVFMSWSALTTHRSSCHRHTQFVDKFVAACTCNRVFDDRMAAALHGRSCGPRRTPTPSRSPGTAIPRRRVSLFGGTKKPTVAPLFQASPPCSAPADTSGASDVYIADLNVSTLAVAPLLASRPAASGDGIPPPTCASVSAASSAVSAQPMASLPPSADANLPVPPLSPSRQPLLCPSCRRRFPSKRSLAQHCRSCPMAVAPSTPSPLVALTVPDHHPPAAAASRSQPSYILRTDGGCRGNGLSSTADAAGGAGSVLLSPGGSIIWSFYHWLPDGASNNVAEYRALLNGLLGVLHWSLPSLQVECDSHLVLSQVSGNARVSHRPLRVLRTRVLKALQLLRAKGTAVQLRHIPRNENAIADSLANKAMDLRETMFECHCSAPSLNCIPKDLQLLFVGSASWPPLPSLVWNIDSSCFVSRAAPRTPPSSPATLRSLARARLRSPLMPPPVATGQIQLSAPARPTTSPALPPSLPIEASPPLPALSPDQPRVSPPAPTDFSLCCGEVQPNSPTPVSDAPVDSGNLAAATAMLDAILVAPTSQPLPQEPLPDAVVTSPPTLRQPRLVLPAELPPDATESLERSLKQLVSTMVLAIDDADSWGAASTIIDSFPFRLHHTIRQYVDVPATYHRQPSSSHTSSTVYRPSTVPTFQVDHRIAEAHASLSALQQSHQASTRSIYRARRKLGRLQKARLRIQLRRSFGTNEKRCVEAIFRRASGSHVPFRAVNRPPTSFDSTRASGRHFLDLLGALPPATYSVNTLTDDISVDEIEDALNAANLASAPGLDGIPYRIYFRFRLTLLPLLHTIFSRCWAAKRIPGSWKTSVTELIYKKGDPADMSNWRPLALQSTLYKLYASILKTRFSQWLEANNRLSNSQKGFRTFNGCHEHNFLAQALLDTTRRSKSPFFAVWYDL</sequence>
<protein>
    <recommendedName>
        <fullName evidence="2">RNase H type-1 domain-containing protein</fullName>
    </recommendedName>
</protein>
<dbReference type="SUPFAM" id="SSF53098">
    <property type="entry name" value="Ribonuclease H-like"/>
    <property type="match status" value="1"/>
</dbReference>
<dbReference type="Pfam" id="PF13456">
    <property type="entry name" value="RVT_3"/>
    <property type="match status" value="1"/>
</dbReference>
<dbReference type="GO" id="GO:0003676">
    <property type="term" value="F:nucleic acid binding"/>
    <property type="evidence" value="ECO:0007669"/>
    <property type="project" value="InterPro"/>
</dbReference>
<feature type="compositionally biased region" description="Low complexity" evidence="1">
    <location>
        <begin position="225"/>
        <end position="236"/>
    </location>
</feature>
<feature type="region of interest" description="Disordered" evidence="1">
    <location>
        <begin position="775"/>
        <end position="827"/>
    </location>
</feature>
<dbReference type="VEuPathDB" id="FungiDB:AeMF1_018044"/>
<accession>A0A6G0WDH5</accession>
<reference evidence="3 4" key="1">
    <citation type="submission" date="2019-07" db="EMBL/GenBank/DDBJ databases">
        <title>Genomics analysis of Aphanomyces spp. identifies a new class of oomycete effector associated with host adaptation.</title>
        <authorList>
            <person name="Gaulin E."/>
        </authorList>
    </citation>
    <scope>NUCLEOTIDE SEQUENCE [LARGE SCALE GENOMIC DNA]</scope>
    <source>
        <strain evidence="3 4">ATCC 201684</strain>
    </source>
</reference>
<dbReference type="Gene3D" id="3.30.420.10">
    <property type="entry name" value="Ribonuclease H-like superfamily/Ribonuclease H"/>
    <property type="match status" value="1"/>
</dbReference>
<dbReference type="PROSITE" id="PS50879">
    <property type="entry name" value="RNASE_H_1"/>
    <property type="match status" value="1"/>
</dbReference>
<dbReference type="InterPro" id="IPR012337">
    <property type="entry name" value="RNaseH-like_sf"/>
</dbReference>
<dbReference type="EMBL" id="VJMJ01000239">
    <property type="protein sequence ID" value="KAF0725529.1"/>
    <property type="molecule type" value="Genomic_DNA"/>
</dbReference>
<dbReference type="Proteomes" id="UP000481153">
    <property type="component" value="Unassembled WGS sequence"/>
</dbReference>
<feature type="compositionally biased region" description="Low complexity" evidence="1">
    <location>
        <begin position="788"/>
        <end position="798"/>
    </location>
</feature>
<feature type="compositionally biased region" description="Basic residues" evidence="1">
    <location>
        <begin position="214"/>
        <end position="224"/>
    </location>
</feature>
<feature type="region of interest" description="Disordered" evidence="1">
    <location>
        <begin position="381"/>
        <end position="406"/>
    </location>
</feature>
<evidence type="ECO:0000313" key="4">
    <source>
        <dbReference type="Proteomes" id="UP000481153"/>
    </source>
</evidence>
<dbReference type="VEuPathDB" id="FungiDB:AeMF1_017827"/>
<organism evidence="3 4">
    <name type="scientific">Aphanomyces euteiches</name>
    <dbReference type="NCBI Taxonomy" id="100861"/>
    <lineage>
        <taxon>Eukaryota</taxon>
        <taxon>Sar</taxon>
        <taxon>Stramenopiles</taxon>
        <taxon>Oomycota</taxon>
        <taxon>Saprolegniomycetes</taxon>
        <taxon>Saprolegniales</taxon>
        <taxon>Verrucalvaceae</taxon>
        <taxon>Aphanomyces</taxon>
    </lineage>
</organism>
<name>A0A6G0WDH5_9STRA</name>
<dbReference type="GO" id="GO:0004523">
    <property type="term" value="F:RNA-DNA hybrid ribonuclease activity"/>
    <property type="evidence" value="ECO:0007669"/>
    <property type="project" value="InterPro"/>
</dbReference>
<gene>
    <name evidence="3" type="ORF">Ae201684_016005</name>
</gene>
<feature type="domain" description="RNase H type-1" evidence="2">
    <location>
        <begin position="559"/>
        <end position="701"/>
    </location>
</feature>